<organism evidence="4 5">
    <name type="scientific">Elysia crispata</name>
    <name type="common">lettuce slug</name>
    <dbReference type="NCBI Taxonomy" id="231223"/>
    <lineage>
        <taxon>Eukaryota</taxon>
        <taxon>Metazoa</taxon>
        <taxon>Spiralia</taxon>
        <taxon>Lophotrochozoa</taxon>
        <taxon>Mollusca</taxon>
        <taxon>Gastropoda</taxon>
        <taxon>Heterobranchia</taxon>
        <taxon>Euthyneura</taxon>
        <taxon>Panpulmonata</taxon>
        <taxon>Sacoglossa</taxon>
        <taxon>Placobranchoidea</taxon>
        <taxon>Plakobranchidae</taxon>
        <taxon>Elysia</taxon>
    </lineage>
</organism>
<dbReference type="PANTHER" id="PTHR19303:SF74">
    <property type="entry name" value="POGO TRANSPOSABLE ELEMENT WITH KRAB DOMAIN"/>
    <property type="match status" value="1"/>
</dbReference>
<keyword evidence="5" id="KW-1185">Reference proteome</keyword>
<feature type="compositionally biased region" description="Basic and acidic residues" evidence="2">
    <location>
        <begin position="595"/>
        <end position="612"/>
    </location>
</feature>
<feature type="region of interest" description="Disordered" evidence="2">
    <location>
        <begin position="403"/>
        <end position="426"/>
    </location>
</feature>
<evidence type="ECO:0000256" key="2">
    <source>
        <dbReference type="SAM" id="MobiDB-lite"/>
    </source>
</evidence>
<feature type="domain" description="HTH psq-type" evidence="3">
    <location>
        <begin position="1"/>
        <end position="56"/>
    </location>
</feature>
<dbReference type="PROSITE" id="PS50960">
    <property type="entry name" value="HTH_PSQ"/>
    <property type="match status" value="1"/>
</dbReference>
<dbReference type="InterPro" id="IPR036397">
    <property type="entry name" value="RNaseH_sf"/>
</dbReference>
<comment type="caution">
    <text evidence="4">The sequence shown here is derived from an EMBL/GenBank/DDBJ whole genome shotgun (WGS) entry which is preliminary data.</text>
</comment>
<dbReference type="Proteomes" id="UP001283361">
    <property type="component" value="Unassembled WGS sequence"/>
</dbReference>
<name>A0AAE1EE73_9GAST</name>
<keyword evidence="1" id="KW-0238">DNA-binding</keyword>
<dbReference type="AlphaFoldDB" id="A0AAE1EE73"/>
<dbReference type="Gene3D" id="3.30.420.10">
    <property type="entry name" value="Ribonuclease H-like superfamily/Ribonuclease H"/>
    <property type="match status" value="1"/>
</dbReference>
<feature type="region of interest" description="Disordered" evidence="2">
    <location>
        <begin position="595"/>
        <end position="621"/>
    </location>
</feature>
<dbReference type="EMBL" id="JAWDGP010000218">
    <property type="protein sequence ID" value="KAK3802708.1"/>
    <property type="molecule type" value="Genomic_DNA"/>
</dbReference>
<protein>
    <recommendedName>
        <fullName evidence="3">HTH psq-type domain-containing protein</fullName>
    </recommendedName>
</protein>
<dbReference type="InterPro" id="IPR050863">
    <property type="entry name" value="CenT-Element_Derived"/>
</dbReference>
<dbReference type="PANTHER" id="PTHR19303">
    <property type="entry name" value="TRANSPOSON"/>
    <property type="match status" value="1"/>
</dbReference>
<dbReference type="Gene3D" id="1.10.10.60">
    <property type="entry name" value="Homeodomain-like"/>
    <property type="match status" value="1"/>
</dbReference>
<dbReference type="GO" id="GO:0005634">
    <property type="term" value="C:nucleus"/>
    <property type="evidence" value="ECO:0007669"/>
    <property type="project" value="UniProtKB-SubCell"/>
</dbReference>
<gene>
    <name evidence="4" type="ORF">RRG08_001970</name>
</gene>
<evidence type="ECO:0000256" key="1">
    <source>
        <dbReference type="PROSITE-ProRule" id="PRU00320"/>
    </source>
</evidence>
<feature type="DNA-binding region" description="H-T-H motif" evidence="1">
    <location>
        <begin position="32"/>
        <end position="52"/>
    </location>
</feature>
<dbReference type="InterPro" id="IPR007889">
    <property type="entry name" value="HTH_Psq"/>
</dbReference>
<comment type="subcellular location">
    <subcellularLocation>
        <location evidence="1">Nucleus</location>
    </subcellularLocation>
</comment>
<evidence type="ECO:0000313" key="4">
    <source>
        <dbReference type="EMBL" id="KAK3802708.1"/>
    </source>
</evidence>
<dbReference type="Pfam" id="PF05225">
    <property type="entry name" value="HTH_psq"/>
    <property type="match status" value="1"/>
</dbReference>
<dbReference type="GO" id="GO:0003677">
    <property type="term" value="F:DNA binding"/>
    <property type="evidence" value="ECO:0007669"/>
    <property type="project" value="UniProtKB-UniRule"/>
</dbReference>
<dbReference type="Pfam" id="PF03184">
    <property type="entry name" value="DDE_1"/>
    <property type="match status" value="1"/>
</dbReference>
<sequence length="621" mass="68426">MGKTKQGGTKYNQYSREALEKAIEAVRGGMSCSSAARDFGVPRKTLGDHVSGKSTLTKKAGRACNIPPEIENTIVDKMIKAAKAGFPITKSQFLLKVGAVVKRLGIKTQFKDGLPGKDYWYGLKKRRPDITIRVTQNCPSNRLMMMTRPVIDRYFDDLGKLVAELKLEDKPECIWNCDETGLQFSPDSSRVVAEKGERSVFSRCSPSKESVTTLVCINAAGRAMPPLCVVKGKTQRSLQSFATQDGPEGTIWSYQANAWMDDDIGQQWFQQVFLANCGPARPQLLVLDSHHSHEVLDMLEIAQEQEIHVLALPPHTTHALQPLDKVVFKPFKTAYKRACTEFLASHPTSTINKGTWPRLLKQTWDSTMKESLIMKAFEATGIHPVNRSRIPDSVFQASEAIKRMRPATDPEVSENLQTGGDTGEEAAEGDLVPSAVGIIAAADHNYSAKGESEDEGVVETIQTVSFDDMEQLDFLNELMINIITDNDIEQAVEASNLSQLVDTLCSPTAIATTPATPFTTAAATATPAATPTAAVATTVATSAACQPDWRAEVDAVFEMRPAPNKEITPRKSKAILTHRLLTSEKLINDKREQLEKKRKEEAAKQERREKALQKKLAKTKK</sequence>
<dbReference type="InterPro" id="IPR004875">
    <property type="entry name" value="DDE_SF_endonuclease_dom"/>
</dbReference>
<proteinExistence type="predicted"/>
<reference evidence="4" key="1">
    <citation type="journal article" date="2023" name="G3 (Bethesda)">
        <title>A reference genome for the long-term kleptoplast-retaining sea slug Elysia crispata morphotype clarki.</title>
        <authorList>
            <person name="Eastman K.E."/>
            <person name="Pendleton A.L."/>
            <person name="Shaikh M.A."/>
            <person name="Suttiyut T."/>
            <person name="Ogas R."/>
            <person name="Tomko P."/>
            <person name="Gavelis G."/>
            <person name="Widhalm J.R."/>
            <person name="Wisecaver J.H."/>
        </authorList>
    </citation>
    <scope>NUCLEOTIDE SEQUENCE</scope>
    <source>
        <strain evidence="4">ECLA1</strain>
    </source>
</reference>
<evidence type="ECO:0000313" key="5">
    <source>
        <dbReference type="Proteomes" id="UP001283361"/>
    </source>
</evidence>
<dbReference type="InterPro" id="IPR009057">
    <property type="entry name" value="Homeodomain-like_sf"/>
</dbReference>
<accession>A0AAE1EE73</accession>
<keyword evidence="1" id="KW-0539">Nucleus</keyword>
<evidence type="ECO:0000259" key="3">
    <source>
        <dbReference type="PROSITE" id="PS50960"/>
    </source>
</evidence>
<dbReference type="SUPFAM" id="SSF46689">
    <property type="entry name" value="Homeodomain-like"/>
    <property type="match status" value="1"/>
</dbReference>